<evidence type="ECO:0000256" key="2">
    <source>
        <dbReference type="ARBA" id="ARBA00012528"/>
    </source>
</evidence>
<evidence type="ECO:0000313" key="9">
    <source>
        <dbReference type="Proteomes" id="UP000521199"/>
    </source>
</evidence>
<dbReference type="GO" id="GO:0052621">
    <property type="term" value="F:diguanylate cyclase activity"/>
    <property type="evidence" value="ECO:0007669"/>
    <property type="project" value="UniProtKB-EC"/>
</dbReference>
<dbReference type="SUPFAM" id="SSF48452">
    <property type="entry name" value="TPR-like"/>
    <property type="match status" value="1"/>
</dbReference>
<dbReference type="Proteomes" id="UP000521199">
    <property type="component" value="Unassembled WGS sequence"/>
</dbReference>
<feature type="chain" id="PRO_5030993167" description="diguanylate cyclase" evidence="6">
    <location>
        <begin position="22"/>
        <end position="599"/>
    </location>
</feature>
<comment type="cofactor">
    <cofactor evidence="1">
        <name>Mg(2+)</name>
        <dbReference type="ChEBI" id="CHEBI:18420"/>
    </cofactor>
</comment>
<evidence type="ECO:0000256" key="4">
    <source>
        <dbReference type="SAM" id="Coils"/>
    </source>
</evidence>
<dbReference type="EMBL" id="JACHHP010000001">
    <property type="protein sequence ID" value="MBB5206709.1"/>
    <property type="molecule type" value="Genomic_DNA"/>
</dbReference>
<dbReference type="AlphaFoldDB" id="A0A7W8FZ18"/>
<dbReference type="SUPFAM" id="SSF55073">
    <property type="entry name" value="Nucleotide cyclase"/>
    <property type="match status" value="1"/>
</dbReference>
<keyword evidence="5" id="KW-0472">Membrane</keyword>
<evidence type="ECO:0000256" key="6">
    <source>
        <dbReference type="SAM" id="SignalP"/>
    </source>
</evidence>
<dbReference type="Pfam" id="PF00990">
    <property type="entry name" value="GGDEF"/>
    <property type="match status" value="1"/>
</dbReference>
<name>A0A7W8FZ18_9GAMM</name>
<dbReference type="InterPro" id="IPR043128">
    <property type="entry name" value="Rev_trsase/Diguanyl_cyclase"/>
</dbReference>
<dbReference type="GO" id="GO:0043709">
    <property type="term" value="P:cell adhesion involved in single-species biofilm formation"/>
    <property type="evidence" value="ECO:0007669"/>
    <property type="project" value="TreeGrafter"/>
</dbReference>
<sequence length="599" mass="63106">MTFARWSVATATWLIALAAVADTVPFDLQAYRLLAASDRAAGIAQGRAALDAGVFGDDTAGERQLLWYMGGAAVGMPDDVALGEVVLRLQSLGAARSDAVALAYADFLRGARMIDLGDSGEGLATTLRGANRIEESDDPQLRATAASELCRAFSAVDKSDQALAHCRRYTSIVRPLGDSAVIARAEYLEAVVLSRLDRPAEAIPLWQSARERFLARGLGVLADRAAGALASDLISVGRGDDALALARVAERAGRDGGNPISTYFAQGVAARALLALGRGEEGASEVATAIEGTRALNQPTVLAELLSVQVQLAEAAGDAALAQRAQAEIESLSTEPISDAQGATIAMLEQRYVAREQALRIRELEQQNEHKAVALEQSRAEAQRRAEALRDQRLILVLAVLGCVALVVALASMLLLWRSQRRVAAGLRAHAYRDALTGLDNRRALFEAIDAVLATPDAATAGHCLILVDVDRFKAINDRGGHPFGDQVLVGIAGALRAVAGTRAQVCRLGGEEFALLCPRLGIDAACALAEAARDAVRALRFDLDGGVETVSVSLGVAPLDRCASPDATTWMQCADRALYEAKSGGRDRVVVAAEPALP</sequence>
<keyword evidence="5" id="KW-1133">Transmembrane helix</keyword>
<keyword evidence="9" id="KW-1185">Reference proteome</keyword>
<dbReference type="NCBIfam" id="TIGR00254">
    <property type="entry name" value="GGDEF"/>
    <property type="match status" value="1"/>
</dbReference>
<evidence type="ECO:0000313" key="8">
    <source>
        <dbReference type="EMBL" id="MBB5206709.1"/>
    </source>
</evidence>
<evidence type="ECO:0000256" key="3">
    <source>
        <dbReference type="ARBA" id="ARBA00034247"/>
    </source>
</evidence>
<dbReference type="EC" id="2.7.7.65" evidence="2"/>
<dbReference type="FunFam" id="3.30.70.270:FF:000001">
    <property type="entry name" value="Diguanylate cyclase domain protein"/>
    <property type="match status" value="1"/>
</dbReference>
<gene>
    <name evidence="8" type="ORF">HNQ52_000225</name>
</gene>
<evidence type="ECO:0000256" key="5">
    <source>
        <dbReference type="SAM" id="Phobius"/>
    </source>
</evidence>
<dbReference type="InterPro" id="IPR000160">
    <property type="entry name" value="GGDEF_dom"/>
</dbReference>
<dbReference type="RefSeq" id="WP_183958950.1">
    <property type="nucleotide sequence ID" value="NZ_JACHHP010000001.1"/>
</dbReference>
<comment type="caution">
    <text evidence="8">The sequence shown here is derived from an EMBL/GenBank/DDBJ whole genome shotgun (WGS) entry which is preliminary data.</text>
</comment>
<dbReference type="PANTHER" id="PTHR45138">
    <property type="entry name" value="REGULATORY COMPONENTS OF SENSORY TRANSDUCTION SYSTEM"/>
    <property type="match status" value="1"/>
</dbReference>
<dbReference type="SMART" id="SM00267">
    <property type="entry name" value="GGDEF"/>
    <property type="match status" value="1"/>
</dbReference>
<feature type="transmembrane region" description="Helical" evidence="5">
    <location>
        <begin position="394"/>
        <end position="417"/>
    </location>
</feature>
<comment type="catalytic activity">
    <reaction evidence="3">
        <text>2 GTP = 3',3'-c-di-GMP + 2 diphosphate</text>
        <dbReference type="Rhea" id="RHEA:24898"/>
        <dbReference type="ChEBI" id="CHEBI:33019"/>
        <dbReference type="ChEBI" id="CHEBI:37565"/>
        <dbReference type="ChEBI" id="CHEBI:58805"/>
        <dbReference type="EC" id="2.7.7.65"/>
    </reaction>
</comment>
<keyword evidence="6" id="KW-0732">Signal</keyword>
<dbReference type="InterPro" id="IPR011990">
    <property type="entry name" value="TPR-like_helical_dom_sf"/>
</dbReference>
<keyword evidence="5" id="KW-0812">Transmembrane</keyword>
<feature type="domain" description="GGDEF" evidence="7">
    <location>
        <begin position="461"/>
        <end position="595"/>
    </location>
</feature>
<dbReference type="PANTHER" id="PTHR45138:SF9">
    <property type="entry name" value="DIGUANYLATE CYCLASE DGCM-RELATED"/>
    <property type="match status" value="1"/>
</dbReference>
<dbReference type="PROSITE" id="PS50887">
    <property type="entry name" value="GGDEF"/>
    <property type="match status" value="1"/>
</dbReference>
<dbReference type="InterPro" id="IPR029787">
    <property type="entry name" value="Nucleotide_cyclase"/>
</dbReference>
<keyword evidence="4" id="KW-0175">Coiled coil</keyword>
<accession>A0A7W8FZ18</accession>
<dbReference type="GO" id="GO:1902201">
    <property type="term" value="P:negative regulation of bacterial-type flagellum-dependent cell motility"/>
    <property type="evidence" value="ECO:0007669"/>
    <property type="project" value="TreeGrafter"/>
</dbReference>
<dbReference type="CDD" id="cd01949">
    <property type="entry name" value="GGDEF"/>
    <property type="match status" value="1"/>
</dbReference>
<protein>
    <recommendedName>
        <fullName evidence="2">diguanylate cyclase</fullName>
        <ecNumber evidence="2">2.7.7.65</ecNumber>
    </recommendedName>
</protein>
<organism evidence="8 9">
    <name type="scientific">Chiayiivirga flava</name>
    <dbReference type="NCBI Taxonomy" id="659595"/>
    <lineage>
        <taxon>Bacteria</taxon>
        <taxon>Pseudomonadati</taxon>
        <taxon>Pseudomonadota</taxon>
        <taxon>Gammaproteobacteria</taxon>
        <taxon>Lysobacterales</taxon>
        <taxon>Lysobacteraceae</taxon>
        <taxon>Chiayiivirga</taxon>
    </lineage>
</organism>
<dbReference type="InterPro" id="IPR050469">
    <property type="entry name" value="Diguanylate_Cyclase"/>
</dbReference>
<feature type="coiled-coil region" evidence="4">
    <location>
        <begin position="361"/>
        <end position="392"/>
    </location>
</feature>
<proteinExistence type="predicted"/>
<evidence type="ECO:0000256" key="1">
    <source>
        <dbReference type="ARBA" id="ARBA00001946"/>
    </source>
</evidence>
<evidence type="ECO:0000259" key="7">
    <source>
        <dbReference type="PROSITE" id="PS50887"/>
    </source>
</evidence>
<dbReference type="GO" id="GO:0005886">
    <property type="term" value="C:plasma membrane"/>
    <property type="evidence" value="ECO:0007669"/>
    <property type="project" value="TreeGrafter"/>
</dbReference>
<feature type="signal peptide" evidence="6">
    <location>
        <begin position="1"/>
        <end position="21"/>
    </location>
</feature>
<dbReference type="Gene3D" id="3.30.70.270">
    <property type="match status" value="1"/>
</dbReference>
<reference evidence="8 9" key="1">
    <citation type="submission" date="2020-08" db="EMBL/GenBank/DDBJ databases">
        <title>Genomic Encyclopedia of Type Strains, Phase IV (KMG-IV): sequencing the most valuable type-strain genomes for metagenomic binning, comparative biology and taxonomic classification.</title>
        <authorList>
            <person name="Goeker M."/>
        </authorList>
    </citation>
    <scope>NUCLEOTIDE SEQUENCE [LARGE SCALE GENOMIC DNA]</scope>
    <source>
        <strain evidence="8 9">DSM 24163</strain>
    </source>
</reference>